<proteinExistence type="predicted"/>
<dbReference type="Pfam" id="PF08308">
    <property type="entry name" value="PEGA"/>
    <property type="match status" value="1"/>
</dbReference>
<dbReference type="InterPro" id="IPR013229">
    <property type="entry name" value="PEGA"/>
</dbReference>
<keyword evidence="3" id="KW-1185">Reference proteome</keyword>
<gene>
    <name evidence="2" type="ORF">DYH56_10825</name>
</gene>
<reference evidence="2 3" key="1">
    <citation type="submission" date="2018-08" db="EMBL/GenBank/DDBJ databases">
        <title>Draft genome sequence of Psychrilyobacter sp. strain SD5 isolated from Black Sea water.</title>
        <authorList>
            <person name="Yadav S."/>
            <person name="Villanueva L."/>
            <person name="Damste J.S.S."/>
        </authorList>
    </citation>
    <scope>NUCLEOTIDE SEQUENCE [LARGE SCALE GENOMIC DNA]</scope>
    <source>
        <strain evidence="2 3">SD5</strain>
    </source>
</reference>
<evidence type="ECO:0000313" key="2">
    <source>
        <dbReference type="EMBL" id="REI40503.1"/>
    </source>
</evidence>
<protein>
    <submittedName>
        <fullName evidence="2">PEGA domain-containing protein</fullName>
    </submittedName>
</protein>
<evidence type="ECO:0000259" key="1">
    <source>
        <dbReference type="Pfam" id="PF08308"/>
    </source>
</evidence>
<dbReference type="RefSeq" id="WP_114642888.1">
    <property type="nucleotide sequence ID" value="NZ_JAACIO010000020.1"/>
</dbReference>
<feature type="domain" description="PEGA" evidence="1">
    <location>
        <begin position="25"/>
        <end position="89"/>
    </location>
</feature>
<sequence length="104" mass="11604">MKKILWIMILGIFYGQLSFSDAYIKLMSDQSGSDIYVDGEIAGTYDELPLEFILPAGKYLLEVKNENGDGSYGYYSKTLKVGKIDIKVPINAILEKKVSRGILS</sequence>
<name>A0ABX9KFE9_9FUSO</name>
<evidence type="ECO:0000313" key="3">
    <source>
        <dbReference type="Proteomes" id="UP000263486"/>
    </source>
</evidence>
<comment type="caution">
    <text evidence="2">The sequence shown here is derived from an EMBL/GenBank/DDBJ whole genome shotgun (WGS) entry which is preliminary data.</text>
</comment>
<accession>A0ABX9KFE9</accession>
<dbReference type="Proteomes" id="UP000263486">
    <property type="component" value="Unassembled WGS sequence"/>
</dbReference>
<organism evidence="2 3">
    <name type="scientific">Psychrilyobacter piezotolerans</name>
    <dbReference type="NCBI Taxonomy" id="2293438"/>
    <lineage>
        <taxon>Bacteria</taxon>
        <taxon>Fusobacteriati</taxon>
        <taxon>Fusobacteriota</taxon>
        <taxon>Fusobacteriia</taxon>
        <taxon>Fusobacteriales</taxon>
        <taxon>Fusobacteriaceae</taxon>
        <taxon>Psychrilyobacter</taxon>
    </lineage>
</organism>
<dbReference type="EMBL" id="QUAJ01000019">
    <property type="protein sequence ID" value="REI40503.1"/>
    <property type="molecule type" value="Genomic_DNA"/>
</dbReference>